<keyword evidence="1" id="KW-1133">Transmembrane helix</keyword>
<feature type="transmembrane region" description="Helical" evidence="1">
    <location>
        <begin position="164"/>
        <end position="182"/>
    </location>
</feature>
<feature type="transmembrane region" description="Helical" evidence="1">
    <location>
        <begin position="414"/>
        <end position="444"/>
    </location>
</feature>
<dbReference type="Pfam" id="PF01970">
    <property type="entry name" value="TctA"/>
    <property type="match status" value="1"/>
</dbReference>
<keyword evidence="1" id="KW-0472">Membrane</keyword>
<feature type="transmembrane region" description="Helical" evidence="1">
    <location>
        <begin position="310"/>
        <end position="334"/>
    </location>
</feature>
<accession>A0A931H0M4</accession>
<feature type="transmembrane region" description="Helical" evidence="1">
    <location>
        <begin position="203"/>
        <end position="224"/>
    </location>
</feature>
<keyword evidence="4" id="KW-1185">Reference proteome</keyword>
<name>A0A931H0M4_9BURK</name>
<reference evidence="3" key="1">
    <citation type="submission" date="2020-11" db="EMBL/GenBank/DDBJ databases">
        <title>Bacterial whole genome sequence for Caenimonas sp. DR4.4.</title>
        <authorList>
            <person name="Le V."/>
            <person name="Ko S.-R."/>
            <person name="Ahn C.-Y."/>
            <person name="Oh H.-M."/>
        </authorList>
    </citation>
    <scope>NUCLEOTIDE SEQUENCE</scope>
    <source>
        <strain evidence="3">DR4.4</strain>
    </source>
</reference>
<feature type="transmembrane region" description="Helical" evidence="1">
    <location>
        <begin position="20"/>
        <end position="49"/>
    </location>
</feature>
<feature type="transmembrane region" description="Helical" evidence="1">
    <location>
        <begin position="464"/>
        <end position="488"/>
    </location>
</feature>
<organism evidence="3 4">
    <name type="scientific">Caenimonas aquaedulcis</name>
    <dbReference type="NCBI Taxonomy" id="2793270"/>
    <lineage>
        <taxon>Bacteria</taxon>
        <taxon>Pseudomonadati</taxon>
        <taxon>Pseudomonadota</taxon>
        <taxon>Betaproteobacteria</taxon>
        <taxon>Burkholderiales</taxon>
        <taxon>Comamonadaceae</taxon>
        <taxon>Caenimonas</taxon>
    </lineage>
</organism>
<evidence type="ECO:0000313" key="3">
    <source>
        <dbReference type="EMBL" id="MBG9386395.1"/>
    </source>
</evidence>
<evidence type="ECO:0000313" key="4">
    <source>
        <dbReference type="Proteomes" id="UP000651050"/>
    </source>
</evidence>
<dbReference type="PANTHER" id="PTHR35342">
    <property type="entry name" value="TRICARBOXYLIC TRANSPORT PROTEIN"/>
    <property type="match status" value="1"/>
</dbReference>
<feature type="domain" description="DUF112" evidence="2">
    <location>
        <begin position="20"/>
        <end position="439"/>
    </location>
</feature>
<dbReference type="RefSeq" id="WP_196984385.1">
    <property type="nucleotide sequence ID" value="NZ_JADWYS010000001.1"/>
</dbReference>
<dbReference type="PANTHER" id="PTHR35342:SF5">
    <property type="entry name" value="TRICARBOXYLIC TRANSPORT PROTEIN"/>
    <property type="match status" value="1"/>
</dbReference>
<sequence>MSSFDGLMHGFTIALTMQNLLAAFLGALAGTLVGVLPGLGPLGGIALILPITYSFDPTTGLIAMAGIFYGAMYGGSTTAILINVPGEVASAITCLDGYQLTRKGRAGAALTIVAVGSFVGGTVSVLGIMLLSPAVSRAALLFGPPEYFAMLLGGLLIFSRISGGTLAAGLFPMTIGLLLATVGQEAVTGQQRFIFGINELSPGFTLVAVVIGLFAVAEMMHLVATKEDHIPPVSIRMRDLMPTKEEWKRSFWPMGRGTVVGFIMGALPGPPSSMSSFASYRLEQAVSKYRHELGTGAIEGVAGPETANNAAATATLIPLLAMGIPFGAITALMMSSLMIHGINPGPLLIRNYPDLFWGLIASMYIGNVMLVILNVPLVGVWVSLLRVPQYIFLPMIVLLTIIGAYSVNNSMLDVWLLPLVGCIGYVLNKLGFRLAPMVIGLVLGPLVEKHLREALILSNGQVSTFWSSPVAVVTWIVVIGVLLFGFLLRPKEVAADD</sequence>
<dbReference type="AlphaFoldDB" id="A0A931H0M4"/>
<feature type="transmembrane region" description="Helical" evidence="1">
    <location>
        <begin position="390"/>
        <end position="407"/>
    </location>
</feature>
<proteinExistence type="predicted"/>
<evidence type="ECO:0000256" key="1">
    <source>
        <dbReference type="SAM" id="Phobius"/>
    </source>
</evidence>
<feature type="transmembrane region" description="Helical" evidence="1">
    <location>
        <begin position="106"/>
        <end position="131"/>
    </location>
</feature>
<keyword evidence="1" id="KW-0812">Transmembrane</keyword>
<protein>
    <submittedName>
        <fullName evidence="3">Tripartite tricarboxylate transporter permease</fullName>
    </submittedName>
</protein>
<feature type="transmembrane region" description="Helical" evidence="1">
    <location>
        <begin position="61"/>
        <end position="86"/>
    </location>
</feature>
<feature type="transmembrane region" description="Helical" evidence="1">
    <location>
        <begin position="355"/>
        <end position="384"/>
    </location>
</feature>
<comment type="caution">
    <text evidence="3">The sequence shown here is derived from an EMBL/GenBank/DDBJ whole genome shotgun (WGS) entry which is preliminary data.</text>
</comment>
<evidence type="ECO:0000259" key="2">
    <source>
        <dbReference type="Pfam" id="PF01970"/>
    </source>
</evidence>
<gene>
    <name evidence="3" type="ORF">I5803_00025</name>
</gene>
<dbReference type="EMBL" id="JADWYS010000001">
    <property type="protein sequence ID" value="MBG9386395.1"/>
    <property type="molecule type" value="Genomic_DNA"/>
</dbReference>
<dbReference type="Proteomes" id="UP000651050">
    <property type="component" value="Unassembled WGS sequence"/>
</dbReference>
<dbReference type="InterPro" id="IPR002823">
    <property type="entry name" value="DUF112_TM"/>
</dbReference>